<gene>
    <name evidence="7" type="primary">opgG</name>
    <name evidence="9" type="ORF">EV147_3643</name>
</gene>
<dbReference type="InterPro" id="IPR014718">
    <property type="entry name" value="GH-type_carb-bd"/>
</dbReference>
<evidence type="ECO:0000256" key="7">
    <source>
        <dbReference type="HAMAP-Rule" id="MF_01069"/>
    </source>
</evidence>
<evidence type="ECO:0000313" key="10">
    <source>
        <dbReference type="Proteomes" id="UP000291078"/>
    </source>
</evidence>
<keyword evidence="6 7" id="KW-0574">Periplasm</keyword>
<dbReference type="Proteomes" id="UP000291078">
    <property type="component" value="Unassembled WGS sequence"/>
</dbReference>
<dbReference type="Gene3D" id="2.60.40.10">
    <property type="entry name" value="Immunoglobulins"/>
    <property type="match status" value="1"/>
</dbReference>
<evidence type="ECO:0000256" key="1">
    <source>
        <dbReference type="ARBA" id="ARBA00004418"/>
    </source>
</evidence>
<proteinExistence type="inferred from homology"/>
<dbReference type="FunFam" id="2.70.98.10:FF:000001">
    <property type="entry name" value="Glucans biosynthesis protein G"/>
    <property type="match status" value="1"/>
</dbReference>
<dbReference type="GO" id="GO:0051274">
    <property type="term" value="P:beta-glucan biosynthetic process"/>
    <property type="evidence" value="ECO:0007669"/>
    <property type="project" value="TreeGrafter"/>
</dbReference>
<dbReference type="InterPro" id="IPR023704">
    <property type="entry name" value="MdoG_OpgG"/>
</dbReference>
<feature type="domain" description="Glucan biosynthesis periplasmic MdoG C-terminal" evidence="8">
    <location>
        <begin position="39"/>
        <end position="522"/>
    </location>
</feature>
<dbReference type="InterPro" id="IPR013783">
    <property type="entry name" value="Ig-like_fold"/>
</dbReference>
<reference evidence="9 10" key="1">
    <citation type="journal article" date="2015" name="Stand. Genomic Sci.">
        <title>Genomic Encyclopedia of Bacterial and Archaeal Type Strains, Phase III: the genomes of soil and plant-associated and newly described type strains.</title>
        <authorList>
            <person name="Whitman W.B."/>
            <person name="Woyke T."/>
            <person name="Klenk H.P."/>
            <person name="Zhou Y."/>
            <person name="Lilburn T.G."/>
            <person name="Beck B.J."/>
            <person name="De Vos P."/>
            <person name="Vandamme P."/>
            <person name="Eisen J.A."/>
            <person name="Garrity G."/>
            <person name="Hugenholtz P."/>
            <person name="Kyrpides N.C."/>
        </authorList>
    </citation>
    <scope>NUCLEOTIDE SEQUENCE [LARGE SCALE GENOMIC DNA]</scope>
    <source>
        <strain evidence="9 10">ASC-9842</strain>
    </source>
</reference>
<dbReference type="SUPFAM" id="SSF74650">
    <property type="entry name" value="Galactose mutarotase-like"/>
    <property type="match status" value="1"/>
</dbReference>
<evidence type="ECO:0000256" key="5">
    <source>
        <dbReference type="ARBA" id="ARBA00022729"/>
    </source>
</evidence>
<sequence>MLAVFVARRAASFRNRLQIALPGVALAGCLFGVAPAHAFSLDDVTARAKKLAGQPYAAPVSNLPPVFARMQFADYIKIQPKMDQVEWKGDATPFKLGFYHQGMHFSTPVRISEVVDNRVQEIRYEPGRFDFGDLKLDRAATNKLGYAGFRVMYPVNRADKLDEVMSVLGASYFRVIGKGQVYGLSARGLAINTGLSEPEEFPAFREFWIERPKPQDKHLVFYALLDSQSATGAYRFELRPDNNAVLKVQARVFMRNPVKKLGIAPLTSMFLFGPNQMRDANNFRPALHDSNGLSIHTGDNEWIWRPLNNPKYVALSMFQVNNPRGFGLMQRGREFAAYEDLKDRYDLRPSAWIEPQGDWGRGKVELVEIPTPDETNDNIVSFWTPDQLPPKGTPIKADYTIHWTMDERGAVTKDLAWVKQTLRTAGEITQANLIRHLDGSLGFLVDFEGGPLADLPPNAPVQASFSVGDNAEVIENVLQPNPVTKGYRATLRIKVKDPNKVVEMREALVLDGKQVSETWSYQIPPGTALSTPSQAVK</sequence>
<evidence type="ECO:0000313" key="9">
    <source>
        <dbReference type="EMBL" id="RZT36324.1"/>
    </source>
</evidence>
<dbReference type="Gene3D" id="2.70.98.10">
    <property type="match status" value="1"/>
</dbReference>
<dbReference type="PIRSF" id="PIRSF006281">
    <property type="entry name" value="MdoG"/>
    <property type="match status" value="1"/>
</dbReference>
<evidence type="ECO:0000256" key="6">
    <source>
        <dbReference type="ARBA" id="ARBA00022764"/>
    </source>
</evidence>
<comment type="caution">
    <text evidence="9">The sequence shown here is derived from an EMBL/GenBank/DDBJ whole genome shotgun (WGS) entry which is preliminary data.</text>
</comment>
<dbReference type="PANTHER" id="PTHR30504">
    <property type="entry name" value="GLUCANS BIOSYNTHESIS PROTEIN"/>
    <property type="match status" value="1"/>
</dbReference>
<accession>A0A4Q7RRS3</accession>
<keyword evidence="5 7" id="KW-0732">Signal</keyword>
<dbReference type="UniPathway" id="UPA00637"/>
<evidence type="ECO:0000256" key="2">
    <source>
        <dbReference type="ARBA" id="ARBA00005001"/>
    </source>
</evidence>
<comment type="similarity">
    <text evidence="3 7">Belongs to the OpgD/OpgG family.</text>
</comment>
<dbReference type="SUPFAM" id="SSF81296">
    <property type="entry name" value="E set domains"/>
    <property type="match status" value="1"/>
</dbReference>
<dbReference type="InterPro" id="IPR007444">
    <property type="entry name" value="Glucan_biosyn_MdoG_C"/>
</dbReference>
<comment type="subcellular location">
    <subcellularLocation>
        <location evidence="1 7">Periplasm</location>
    </subcellularLocation>
</comment>
<organism evidence="9 10">
    <name type="scientific">Cupriavidus agavae</name>
    <dbReference type="NCBI Taxonomy" id="1001822"/>
    <lineage>
        <taxon>Bacteria</taxon>
        <taxon>Pseudomonadati</taxon>
        <taxon>Pseudomonadota</taxon>
        <taxon>Betaproteobacteria</taxon>
        <taxon>Burkholderiales</taxon>
        <taxon>Burkholderiaceae</taxon>
        <taxon>Cupriavidus</taxon>
    </lineage>
</organism>
<dbReference type="Pfam" id="PF04349">
    <property type="entry name" value="MdoG"/>
    <property type="match status" value="1"/>
</dbReference>
<name>A0A4Q7RRS3_9BURK</name>
<dbReference type="InterPro" id="IPR014438">
    <property type="entry name" value="Glucan_biosyn_MdoG/MdoD"/>
</dbReference>
<dbReference type="GO" id="GO:0030246">
    <property type="term" value="F:carbohydrate binding"/>
    <property type="evidence" value="ECO:0007669"/>
    <property type="project" value="InterPro"/>
</dbReference>
<comment type="function">
    <text evidence="7">Involved in the biosynthesis of osmoregulated periplasmic glucans (OPGs).</text>
</comment>
<evidence type="ECO:0000256" key="4">
    <source>
        <dbReference type="ARBA" id="ARBA00015376"/>
    </source>
</evidence>
<evidence type="ECO:0000256" key="3">
    <source>
        <dbReference type="ARBA" id="ARBA00009284"/>
    </source>
</evidence>
<dbReference type="EMBL" id="SGXM01000005">
    <property type="protein sequence ID" value="RZT36324.1"/>
    <property type="molecule type" value="Genomic_DNA"/>
</dbReference>
<dbReference type="HAMAP" id="MF_01069">
    <property type="entry name" value="MdoG_OpgG"/>
    <property type="match status" value="1"/>
</dbReference>
<dbReference type="InterPro" id="IPR011013">
    <property type="entry name" value="Gal_mutarotase_sf_dom"/>
</dbReference>
<evidence type="ECO:0000259" key="8">
    <source>
        <dbReference type="Pfam" id="PF04349"/>
    </source>
</evidence>
<dbReference type="GO" id="GO:0030288">
    <property type="term" value="C:outer membrane-bounded periplasmic space"/>
    <property type="evidence" value="ECO:0007669"/>
    <property type="project" value="TreeGrafter"/>
</dbReference>
<dbReference type="InterPro" id="IPR014756">
    <property type="entry name" value="Ig_E-set"/>
</dbReference>
<keyword evidence="10" id="KW-1185">Reference proteome</keyword>
<dbReference type="GO" id="GO:0003824">
    <property type="term" value="F:catalytic activity"/>
    <property type="evidence" value="ECO:0007669"/>
    <property type="project" value="InterPro"/>
</dbReference>
<dbReference type="PANTHER" id="PTHR30504:SF4">
    <property type="entry name" value="GLUCANS BIOSYNTHESIS PROTEIN G"/>
    <property type="match status" value="1"/>
</dbReference>
<dbReference type="AlphaFoldDB" id="A0A4Q7RRS3"/>
<protein>
    <recommendedName>
        <fullName evidence="4 7">Glucans biosynthesis protein G</fullName>
    </recommendedName>
</protein>
<comment type="pathway">
    <text evidence="2 7">Glycan metabolism; osmoregulated periplasmic glucan (OPG) biosynthesis.</text>
</comment>